<dbReference type="AlphaFoldDB" id="B8LLN5"/>
<proteinExistence type="evidence at transcript level"/>
<keyword evidence="1" id="KW-1133">Transmembrane helix</keyword>
<dbReference type="EMBL" id="EF676679">
    <property type="protein sequence ID" value="ABR16565.1"/>
    <property type="molecule type" value="mRNA"/>
</dbReference>
<reference evidence="2" key="1">
    <citation type="submission" date="2007-06" db="EMBL/GenBank/DDBJ databases">
        <title>Full length cDNA sequences from Sitka Spruce (Picea sitchensis).</title>
        <authorList>
            <person name="Ralph S.G."/>
            <person name="Chun H.E."/>
            <person name="Liao N."/>
            <person name="Ali J."/>
            <person name="Reid K."/>
            <person name="Kolosova N."/>
            <person name="Cooper N."/>
            <person name="Cullis C."/>
            <person name="Jancsik S."/>
            <person name="Moore R."/>
            <person name="Mayo M."/>
            <person name="Wagner S."/>
            <person name="Holt R.A."/>
            <person name="Jones S.J.M."/>
            <person name="Marra M.A."/>
            <person name="Ritland C.E."/>
            <person name="Ritland K."/>
            <person name="Bohlmann J."/>
        </authorList>
    </citation>
    <scope>NUCLEOTIDE SEQUENCE</scope>
    <source>
        <tissue evidence="2">Green portion of the leader tissue</tissue>
    </source>
</reference>
<keyword evidence="1" id="KW-0472">Membrane</keyword>
<evidence type="ECO:0000313" key="2">
    <source>
        <dbReference type="EMBL" id="ABR16565.1"/>
    </source>
</evidence>
<name>B8LLN5_PICSI</name>
<evidence type="ECO:0000256" key="1">
    <source>
        <dbReference type="SAM" id="Phobius"/>
    </source>
</evidence>
<organism evidence="2">
    <name type="scientific">Picea sitchensis</name>
    <name type="common">Sitka spruce</name>
    <name type="synonym">Pinus sitchensis</name>
    <dbReference type="NCBI Taxonomy" id="3332"/>
    <lineage>
        <taxon>Eukaryota</taxon>
        <taxon>Viridiplantae</taxon>
        <taxon>Streptophyta</taxon>
        <taxon>Embryophyta</taxon>
        <taxon>Tracheophyta</taxon>
        <taxon>Spermatophyta</taxon>
        <taxon>Pinopsida</taxon>
        <taxon>Pinidae</taxon>
        <taxon>Conifers I</taxon>
        <taxon>Pinales</taxon>
        <taxon>Pinaceae</taxon>
        <taxon>Picea</taxon>
    </lineage>
</organism>
<keyword evidence="1" id="KW-0812">Transmembrane</keyword>
<dbReference type="OMA" id="KWWLQFQ"/>
<sequence length="435" mass="48941">MNPSLSLDEKWWLQFQPDFQGKINFGSDSLYNSKLSVTEEDLHSDNNAYAALQFTQQGYGSQFPSCTDSDLSNCSNVQTCEQRKTDICCPLEVNEENSALNVVKKVNGSKDHPASVMDGCQDQTWTTNKLMDGNGLEGSINYYLNCTNAKSYEKGGIRWRRADQRELASIVAVKSAEHLQNCDLPPPQSVWHGSAPFKSSDKFKKMDMSKSQDADFSTSVGRSKSPYLEEKGLNSLLLYGHSPSTSEATESQVAHKSSSADYQERIIRYNGRITGSDAETEYLEADYTKKSDLLDALRHSQTRAREAEKTAAIAVSEKEKLLSLFLREASHLFAYQQWLRLLEIENIKLRLQLNVLQSEDQDYLNSDSCEISRNKKKVKQDQRFSMSCQDRQYRKRKTSDSGMSVTWGLAVTLGLSLASAGLILGWSMGWILPNL</sequence>
<feature type="transmembrane region" description="Helical" evidence="1">
    <location>
        <begin position="405"/>
        <end position="432"/>
    </location>
</feature>
<dbReference type="PANTHER" id="PTHR33868">
    <property type="entry name" value="EXPRESSED PROTEIN"/>
    <property type="match status" value="1"/>
</dbReference>
<dbReference type="PANTHER" id="PTHR33868:SF10">
    <property type="entry name" value="OS08G0483100 PROTEIN"/>
    <property type="match status" value="1"/>
</dbReference>
<accession>B8LLN5</accession>
<protein>
    <submittedName>
        <fullName evidence="2">Uncharacterized protein</fullName>
    </submittedName>
</protein>